<name>C0GD72_DETAL</name>
<dbReference type="eggNOG" id="COG1748">
    <property type="taxonomic scope" value="Bacteria"/>
</dbReference>
<dbReference type="InterPro" id="IPR005097">
    <property type="entry name" value="Sacchrp_dh_NADP-bd"/>
</dbReference>
<dbReference type="InterPro" id="IPR036291">
    <property type="entry name" value="NAD(P)-bd_dom_sf"/>
</dbReference>
<dbReference type="PANTHER" id="PTHR43796">
    <property type="entry name" value="CARBOXYNORSPERMIDINE SYNTHASE"/>
    <property type="match status" value="1"/>
</dbReference>
<dbReference type="AlphaFoldDB" id="C0GD72"/>
<dbReference type="Gene3D" id="3.40.50.720">
    <property type="entry name" value="NAD(P)-binding Rossmann-like Domain"/>
    <property type="match status" value="2"/>
</dbReference>
<feature type="domain" description="Saccharopine dehydrogenase NADP binding" evidence="1">
    <location>
        <begin position="4"/>
        <end position="105"/>
    </location>
</feature>
<dbReference type="Gene3D" id="3.30.360.10">
    <property type="entry name" value="Dihydrodipicolinate Reductase, domain 2"/>
    <property type="match status" value="1"/>
</dbReference>
<keyword evidence="3" id="KW-1185">Reference proteome</keyword>
<reference evidence="2 3" key="1">
    <citation type="submission" date="2009-02" db="EMBL/GenBank/DDBJ databases">
        <title>Sequencing of the draft genome and assembly of Dethiobacter alkaliphilus AHT 1.</title>
        <authorList>
            <consortium name="US DOE Joint Genome Institute (JGI-PGF)"/>
            <person name="Lucas S."/>
            <person name="Copeland A."/>
            <person name="Lapidus A."/>
            <person name="Glavina del Rio T."/>
            <person name="Dalin E."/>
            <person name="Tice H."/>
            <person name="Bruce D."/>
            <person name="Goodwin L."/>
            <person name="Pitluck S."/>
            <person name="Larimer F."/>
            <person name="Land M.L."/>
            <person name="Hauser L."/>
            <person name="Muyzer G."/>
        </authorList>
    </citation>
    <scope>NUCLEOTIDE SEQUENCE [LARGE SCALE GENOMIC DNA]</scope>
    <source>
        <strain evidence="2 3">AHT 1</strain>
    </source>
</reference>
<gene>
    <name evidence="2" type="ORF">DealDRAFT_0523</name>
</gene>
<dbReference type="STRING" id="555088.DealDRAFT_0523"/>
<sequence length="373" mass="40337">MKVIFFGGTGSMGQRAVSELCSFSEIKEVTVTARTREKYETLLNQIKKGNEKLKYLEFDINSAEDLAGIIRGHDVAASAIGPFYRYEKRLALAAVTAGADYVSICDDFDAAQQVFELDGFVRERHQRVLTGVGWTPGLSSFMARAGADSLDTVEKINVSWAGNSDDSVGAAVILHVLHIFYGLVPSFMDGELKMVPAGSGKEVVSFPGVLDRINVYNVGHPEPVTMPRYFSGVKEVTLKGGINEDVLNKLALLVGRLGLSKSQTTRDMLAAMLRKSLPLLRKTIGAASEHSGIRVDISGTLNGENKQLVYSAAGPMDILTGVPMAVAVRELAKGNIKQVGVFAPEAPGVLDPSVFFDELEKRGVQIIREEKKG</sequence>
<organism evidence="2 3">
    <name type="scientific">Dethiobacter alkaliphilus AHT 1</name>
    <dbReference type="NCBI Taxonomy" id="555088"/>
    <lineage>
        <taxon>Bacteria</taxon>
        <taxon>Bacillati</taxon>
        <taxon>Bacillota</taxon>
        <taxon>Dethiobacteria</taxon>
        <taxon>Dethiobacterales</taxon>
        <taxon>Dethiobacteraceae</taxon>
        <taxon>Dethiobacter</taxon>
    </lineage>
</organism>
<comment type="caution">
    <text evidence="2">The sequence shown here is derived from an EMBL/GenBank/DDBJ whole genome shotgun (WGS) entry which is preliminary data.</text>
</comment>
<dbReference type="Proteomes" id="UP000006443">
    <property type="component" value="Unassembled WGS sequence"/>
</dbReference>
<dbReference type="EMBL" id="ACJM01000002">
    <property type="protein sequence ID" value="EEG78593.1"/>
    <property type="molecule type" value="Genomic_DNA"/>
</dbReference>
<accession>C0GD72</accession>
<dbReference type="SUPFAM" id="SSF51735">
    <property type="entry name" value="NAD(P)-binding Rossmann-fold domains"/>
    <property type="match status" value="1"/>
</dbReference>
<protein>
    <submittedName>
        <fullName evidence="2">Saccharopine dehydrogenase</fullName>
    </submittedName>
</protein>
<evidence type="ECO:0000259" key="1">
    <source>
        <dbReference type="Pfam" id="PF03435"/>
    </source>
</evidence>
<evidence type="ECO:0000313" key="2">
    <source>
        <dbReference type="EMBL" id="EEG78593.1"/>
    </source>
</evidence>
<dbReference type="Pfam" id="PF03435">
    <property type="entry name" value="Sacchrp_dh_NADP"/>
    <property type="match status" value="1"/>
</dbReference>
<evidence type="ECO:0000313" key="3">
    <source>
        <dbReference type="Proteomes" id="UP000006443"/>
    </source>
</evidence>
<dbReference type="OrthoDB" id="5414718at2"/>
<dbReference type="PANTHER" id="PTHR43796:SF2">
    <property type="entry name" value="CARBOXYNORSPERMIDINE SYNTHASE"/>
    <property type="match status" value="1"/>
</dbReference>
<proteinExistence type="predicted"/>
<dbReference type="RefSeq" id="WP_008514588.1">
    <property type="nucleotide sequence ID" value="NZ_ACJM01000002.1"/>
</dbReference>